<dbReference type="GO" id="GO:0009116">
    <property type="term" value="P:nucleoside metabolic process"/>
    <property type="evidence" value="ECO:0007669"/>
    <property type="project" value="InterPro"/>
</dbReference>
<dbReference type="RefSeq" id="XP_062653682.1">
    <property type="nucleotide sequence ID" value="XM_062806211.1"/>
</dbReference>
<organism evidence="2 3">
    <name type="scientific">Chaetomium fimeti</name>
    <dbReference type="NCBI Taxonomy" id="1854472"/>
    <lineage>
        <taxon>Eukaryota</taxon>
        <taxon>Fungi</taxon>
        <taxon>Dikarya</taxon>
        <taxon>Ascomycota</taxon>
        <taxon>Pezizomycotina</taxon>
        <taxon>Sordariomycetes</taxon>
        <taxon>Sordariomycetidae</taxon>
        <taxon>Sordariales</taxon>
        <taxon>Chaetomiaceae</taxon>
        <taxon>Chaetomium</taxon>
    </lineage>
</organism>
<dbReference type="Gene3D" id="3.40.50.1580">
    <property type="entry name" value="Nucleoside phosphorylase domain"/>
    <property type="match status" value="1"/>
</dbReference>
<dbReference type="AlphaFoldDB" id="A0AAE0H564"/>
<dbReference type="GO" id="GO:0003824">
    <property type="term" value="F:catalytic activity"/>
    <property type="evidence" value="ECO:0007669"/>
    <property type="project" value="InterPro"/>
</dbReference>
<protein>
    <recommendedName>
        <fullName evidence="4">Nucleoside phosphorylase domain-containing protein</fullName>
    </recommendedName>
</protein>
<sequence>MPHSPYTTGRIREHRVVLLLLGGSGKVNAARVLGNLGFRRSYPGIQLGLVVGICGGVPQAKGEKIFLRDVVISEGIVQYDYGKQYPDRYEGKDDVGIFGMNFFVFDTEARKIVIAHDFWIFVLAWLGLSFLTGLIFLYTWWKKGRDGKKKAEALATAIEDGAGKRAGTEVTLDTLLTIFISSNAIPSVFS</sequence>
<dbReference type="InterPro" id="IPR053137">
    <property type="entry name" value="NLR-like"/>
</dbReference>
<dbReference type="GeneID" id="87843159"/>
<reference evidence="2" key="2">
    <citation type="submission" date="2023-06" db="EMBL/GenBank/DDBJ databases">
        <authorList>
            <consortium name="Lawrence Berkeley National Laboratory"/>
            <person name="Haridas S."/>
            <person name="Hensen N."/>
            <person name="Bonometti L."/>
            <person name="Westerberg I."/>
            <person name="Brannstrom I.O."/>
            <person name="Guillou S."/>
            <person name="Cros-Aarteil S."/>
            <person name="Calhoun S."/>
            <person name="Kuo A."/>
            <person name="Mondo S."/>
            <person name="Pangilinan J."/>
            <person name="Riley R."/>
            <person name="Labutti K."/>
            <person name="Andreopoulos B."/>
            <person name="Lipzen A."/>
            <person name="Chen C."/>
            <person name="Yanf M."/>
            <person name="Daum C."/>
            <person name="Ng V."/>
            <person name="Clum A."/>
            <person name="Steindorff A."/>
            <person name="Ohm R."/>
            <person name="Martin F."/>
            <person name="Silar P."/>
            <person name="Natvig D."/>
            <person name="Lalanne C."/>
            <person name="Gautier V."/>
            <person name="Ament-Velasquez S.L."/>
            <person name="Kruys A."/>
            <person name="Hutchinson M.I."/>
            <person name="Powell A.J."/>
            <person name="Barry K."/>
            <person name="Miller A.N."/>
            <person name="Grigoriev I.V."/>
            <person name="Debuchy R."/>
            <person name="Gladieux P."/>
            <person name="Thoren M.H."/>
            <person name="Johannesson H."/>
        </authorList>
    </citation>
    <scope>NUCLEOTIDE SEQUENCE</scope>
    <source>
        <strain evidence="2">CBS 168.71</strain>
    </source>
</reference>
<evidence type="ECO:0000313" key="2">
    <source>
        <dbReference type="EMBL" id="KAK3290168.1"/>
    </source>
</evidence>
<dbReference type="InterPro" id="IPR035994">
    <property type="entry name" value="Nucleoside_phosphorylase_sf"/>
</dbReference>
<dbReference type="EMBL" id="JAUEPN010000015">
    <property type="protein sequence ID" value="KAK3290168.1"/>
    <property type="molecule type" value="Genomic_DNA"/>
</dbReference>
<evidence type="ECO:0000256" key="1">
    <source>
        <dbReference type="SAM" id="Phobius"/>
    </source>
</evidence>
<comment type="caution">
    <text evidence="2">The sequence shown here is derived from an EMBL/GenBank/DDBJ whole genome shotgun (WGS) entry which is preliminary data.</text>
</comment>
<evidence type="ECO:0000313" key="3">
    <source>
        <dbReference type="Proteomes" id="UP001278766"/>
    </source>
</evidence>
<keyword evidence="3" id="KW-1185">Reference proteome</keyword>
<name>A0AAE0H564_9PEZI</name>
<dbReference type="SUPFAM" id="SSF53167">
    <property type="entry name" value="Purine and uridine phosphorylases"/>
    <property type="match status" value="1"/>
</dbReference>
<gene>
    <name evidence="2" type="ORF">B0H64DRAFT_436912</name>
</gene>
<evidence type="ECO:0008006" key="4">
    <source>
        <dbReference type="Google" id="ProtNLM"/>
    </source>
</evidence>
<feature type="transmembrane region" description="Helical" evidence="1">
    <location>
        <begin position="118"/>
        <end position="141"/>
    </location>
</feature>
<keyword evidence="1" id="KW-1133">Transmembrane helix</keyword>
<reference evidence="2" key="1">
    <citation type="journal article" date="2023" name="Mol. Phylogenet. Evol.">
        <title>Genome-scale phylogeny and comparative genomics of the fungal order Sordariales.</title>
        <authorList>
            <person name="Hensen N."/>
            <person name="Bonometti L."/>
            <person name="Westerberg I."/>
            <person name="Brannstrom I.O."/>
            <person name="Guillou S."/>
            <person name="Cros-Aarteil S."/>
            <person name="Calhoun S."/>
            <person name="Haridas S."/>
            <person name="Kuo A."/>
            <person name="Mondo S."/>
            <person name="Pangilinan J."/>
            <person name="Riley R."/>
            <person name="LaButti K."/>
            <person name="Andreopoulos B."/>
            <person name="Lipzen A."/>
            <person name="Chen C."/>
            <person name="Yan M."/>
            <person name="Daum C."/>
            <person name="Ng V."/>
            <person name="Clum A."/>
            <person name="Steindorff A."/>
            <person name="Ohm R.A."/>
            <person name="Martin F."/>
            <person name="Silar P."/>
            <person name="Natvig D.O."/>
            <person name="Lalanne C."/>
            <person name="Gautier V."/>
            <person name="Ament-Velasquez S.L."/>
            <person name="Kruys A."/>
            <person name="Hutchinson M.I."/>
            <person name="Powell A.J."/>
            <person name="Barry K."/>
            <person name="Miller A.N."/>
            <person name="Grigoriev I.V."/>
            <person name="Debuchy R."/>
            <person name="Gladieux P."/>
            <person name="Hiltunen Thoren M."/>
            <person name="Johannesson H."/>
        </authorList>
    </citation>
    <scope>NUCLEOTIDE SEQUENCE</scope>
    <source>
        <strain evidence="2">CBS 168.71</strain>
    </source>
</reference>
<accession>A0AAE0H564</accession>
<dbReference type="PANTHER" id="PTHR46082:SF6">
    <property type="entry name" value="AAA+ ATPASE DOMAIN-CONTAINING PROTEIN-RELATED"/>
    <property type="match status" value="1"/>
</dbReference>
<keyword evidence="1" id="KW-0472">Membrane</keyword>
<dbReference type="Proteomes" id="UP001278766">
    <property type="component" value="Unassembled WGS sequence"/>
</dbReference>
<dbReference type="PANTHER" id="PTHR46082">
    <property type="entry name" value="ATP/GTP-BINDING PROTEIN-RELATED"/>
    <property type="match status" value="1"/>
</dbReference>
<proteinExistence type="predicted"/>
<keyword evidence="1" id="KW-0812">Transmembrane</keyword>